<feature type="region of interest" description="Disordered" evidence="8">
    <location>
        <begin position="1"/>
        <end position="45"/>
    </location>
</feature>
<organism evidence="11 12">
    <name type="scientific">Coccomyxa viridis</name>
    <dbReference type="NCBI Taxonomy" id="1274662"/>
    <lineage>
        <taxon>Eukaryota</taxon>
        <taxon>Viridiplantae</taxon>
        <taxon>Chlorophyta</taxon>
        <taxon>core chlorophytes</taxon>
        <taxon>Trebouxiophyceae</taxon>
        <taxon>Trebouxiophyceae incertae sedis</taxon>
        <taxon>Coccomyxaceae</taxon>
        <taxon>Coccomyxa</taxon>
    </lineage>
</organism>
<dbReference type="InterPro" id="IPR013057">
    <property type="entry name" value="AA_transpt_TM"/>
</dbReference>
<proteinExistence type="inferred from homology"/>
<evidence type="ECO:0000256" key="1">
    <source>
        <dbReference type="ARBA" id="ARBA00004141"/>
    </source>
</evidence>
<keyword evidence="5" id="KW-0029">Amino-acid transport</keyword>
<dbReference type="PANTHER" id="PTHR22950">
    <property type="entry name" value="AMINO ACID TRANSPORTER"/>
    <property type="match status" value="1"/>
</dbReference>
<feature type="transmembrane region" description="Helical" evidence="9">
    <location>
        <begin position="48"/>
        <end position="69"/>
    </location>
</feature>
<keyword evidence="7 9" id="KW-0472">Membrane</keyword>
<feature type="transmembrane region" description="Helical" evidence="9">
    <location>
        <begin position="157"/>
        <end position="179"/>
    </location>
</feature>
<evidence type="ECO:0000256" key="4">
    <source>
        <dbReference type="ARBA" id="ARBA00022692"/>
    </source>
</evidence>
<feature type="transmembrane region" description="Helical" evidence="9">
    <location>
        <begin position="81"/>
        <end position="109"/>
    </location>
</feature>
<evidence type="ECO:0000259" key="10">
    <source>
        <dbReference type="Pfam" id="PF01490"/>
    </source>
</evidence>
<evidence type="ECO:0000313" key="12">
    <source>
        <dbReference type="Proteomes" id="UP001314263"/>
    </source>
</evidence>
<comment type="similarity">
    <text evidence="2">Belongs to the amino acid/polyamine transporter 2 family.</text>
</comment>
<evidence type="ECO:0000256" key="9">
    <source>
        <dbReference type="SAM" id="Phobius"/>
    </source>
</evidence>
<feature type="transmembrane region" description="Helical" evidence="9">
    <location>
        <begin position="267"/>
        <end position="291"/>
    </location>
</feature>
<evidence type="ECO:0000256" key="2">
    <source>
        <dbReference type="ARBA" id="ARBA00008066"/>
    </source>
</evidence>
<dbReference type="GO" id="GO:0015179">
    <property type="term" value="F:L-amino acid transmembrane transporter activity"/>
    <property type="evidence" value="ECO:0007669"/>
    <property type="project" value="TreeGrafter"/>
</dbReference>
<keyword evidence="12" id="KW-1185">Reference proteome</keyword>
<keyword evidence="4 9" id="KW-0812">Transmembrane</keyword>
<reference evidence="11 12" key="1">
    <citation type="submission" date="2023-10" db="EMBL/GenBank/DDBJ databases">
        <authorList>
            <person name="Maclean D."/>
            <person name="Macfadyen A."/>
        </authorList>
    </citation>
    <scope>NUCLEOTIDE SEQUENCE [LARGE SCALE GENOMIC DNA]</scope>
</reference>
<evidence type="ECO:0000256" key="3">
    <source>
        <dbReference type="ARBA" id="ARBA00022448"/>
    </source>
</evidence>
<evidence type="ECO:0000256" key="7">
    <source>
        <dbReference type="ARBA" id="ARBA00023136"/>
    </source>
</evidence>
<dbReference type="Proteomes" id="UP001314263">
    <property type="component" value="Unassembled WGS sequence"/>
</dbReference>
<feature type="transmembrane region" description="Helical" evidence="9">
    <location>
        <begin position="386"/>
        <end position="410"/>
    </location>
</feature>
<comment type="caution">
    <text evidence="11">The sequence shown here is derived from an EMBL/GenBank/DDBJ whole genome shotgun (WGS) entry which is preliminary data.</text>
</comment>
<sequence length="452" mass="48716">MPTKEQREATPDDKSLSQSRERLLGDSSRADEDVQDVEAPPEQNATSAAGVSVVLTTAIMLGDMLGLGSLTLPSVFARLGWIPAILVVLLCGLGTVWAGRLFALLAVKVTRARVFDDFGGAALGNWGRRAVYVTVYATILAEPIIFHLTSMEALQQIFYSAGLTQKFAALLVTAVMVPLAQIQGIEEVSAISVIGTIGMAWALGVIAVKLCITPKVAGYAHTRLFPQLHSFGDVPELLVAVFDTVFTFGGQVNWLRYLMSMQQKRKFPLAVANVSAVMEVAYLMIGCVGYYRLGSDFDKSKPVTSVLPQDIWTSLANVGLLAHCIIAYMINLNVWTHLVLHLIAPSKQREEDGEEKSSRPAWAVTSVIGIALSCVVSVTVPFFDIIVAAIGALGDLAAAYALPALFVLVLMGSQLPRWERMLCYVVIPVTLLLSVVGVGSSVAALVRQVRQR</sequence>
<name>A0AAV1III4_9CHLO</name>
<gene>
    <name evidence="11" type="ORF">CVIRNUC_009243</name>
</gene>
<feature type="compositionally biased region" description="Basic and acidic residues" evidence="8">
    <location>
        <begin position="1"/>
        <end position="32"/>
    </location>
</feature>
<dbReference type="EMBL" id="CAUYUE010000013">
    <property type="protein sequence ID" value="CAK0786030.1"/>
    <property type="molecule type" value="Genomic_DNA"/>
</dbReference>
<evidence type="ECO:0000256" key="5">
    <source>
        <dbReference type="ARBA" id="ARBA00022970"/>
    </source>
</evidence>
<accession>A0AAV1III4</accession>
<keyword evidence="3" id="KW-0813">Transport</keyword>
<evidence type="ECO:0000256" key="8">
    <source>
        <dbReference type="SAM" id="MobiDB-lite"/>
    </source>
</evidence>
<comment type="subcellular location">
    <subcellularLocation>
        <location evidence="1">Membrane</location>
        <topology evidence="1">Multi-pass membrane protein</topology>
    </subcellularLocation>
</comment>
<evidence type="ECO:0000313" key="11">
    <source>
        <dbReference type="EMBL" id="CAK0786030.1"/>
    </source>
</evidence>
<dbReference type="GO" id="GO:0016020">
    <property type="term" value="C:membrane"/>
    <property type="evidence" value="ECO:0007669"/>
    <property type="project" value="UniProtKB-SubCell"/>
</dbReference>
<feature type="transmembrane region" description="Helical" evidence="9">
    <location>
        <begin position="422"/>
        <end position="446"/>
    </location>
</feature>
<feature type="transmembrane region" description="Helical" evidence="9">
    <location>
        <begin position="311"/>
        <end position="340"/>
    </location>
</feature>
<protein>
    <recommendedName>
        <fullName evidence="10">Amino acid transporter transmembrane domain-containing protein</fullName>
    </recommendedName>
</protein>
<feature type="transmembrane region" description="Helical" evidence="9">
    <location>
        <begin position="191"/>
        <end position="217"/>
    </location>
</feature>
<keyword evidence="6 9" id="KW-1133">Transmembrane helix</keyword>
<evidence type="ECO:0000256" key="6">
    <source>
        <dbReference type="ARBA" id="ARBA00022989"/>
    </source>
</evidence>
<feature type="transmembrane region" description="Helical" evidence="9">
    <location>
        <begin position="361"/>
        <end position="380"/>
    </location>
</feature>
<dbReference type="Pfam" id="PF01490">
    <property type="entry name" value="Aa_trans"/>
    <property type="match status" value="1"/>
</dbReference>
<feature type="domain" description="Amino acid transporter transmembrane" evidence="10">
    <location>
        <begin position="52"/>
        <end position="445"/>
    </location>
</feature>
<dbReference type="AlphaFoldDB" id="A0AAV1III4"/>
<dbReference type="PANTHER" id="PTHR22950:SF458">
    <property type="entry name" value="SODIUM-COUPLED NEUTRAL AMINO ACID TRANSPORTER 11-RELATED"/>
    <property type="match status" value="1"/>
</dbReference>